<organism evidence="3 4">
    <name type="scientific">Mycolicibacterium iranicum</name>
    <name type="common">Mycobacterium iranicum</name>
    <dbReference type="NCBI Taxonomy" id="912594"/>
    <lineage>
        <taxon>Bacteria</taxon>
        <taxon>Bacillati</taxon>
        <taxon>Actinomycetota</taxon>
        <taxon>Actinomycetes</taxon>
        <taxon>Mycobacteriales</taxon>
        <taxon>Mycobacteriaceae</taxon>
        <taxon>Mycolicibacterium</taxon>
    </lineage>
</organism>
<gene>
    <name evidence="3" type="ORF">A4X20_22985</name>
</gene>
<name>A0A178LV89_MYCIR</name>
<evidence type="ECO:0008006" key="5">
    <source>
        <dbReference type="Google" id="ProtNLM"/>
    </source>
</evidence>
<feature type="transmembrane region" description="Helical" evidence="2">
    <location>
        <begin position="170"/>
        <end position="187"/>
    </location>
</feature>
<feature type="transmembrane region" description="Helical" evidence="2">
    <location>
        <begin position="149"/>
        <end position="164"/>
    </location>
</feature>
<dbReference type="AlphaFoldDB" id="A0A178LV89"/>
<keyword evidence="2" id="KW-0472">Membrane</keyword>
<dbReference type="EMBL" id="LWCS01000028">
    <property type="protein sequence ID" value="OAN37416.1"/>
    <property type="molecule type" value="Genomic_DNA"/>
</dbReference>
<proteinExistence type="predicted"/>
<accession>A0A178LV89</accession>
<dbReference type="STRING" id="912594.AWC12_16880"/>
<keyword evidence="2" id="KW-1133">Transmembrane helix</keyword>
<dbReference type="Pfam" id="PF20401">
    <property type="entry name" value="Rhomboid_2"/>
    <property type="match status" value="1"/>
</dbReference>
<dbReference type="Proteomes" id="UP000078396">
    <property type="component" value="Unassembled WGS sequence"/>
</dbReference>
<evidence type="ECO:0000313" key="4">
    <source>
        <dbReference type="Proteomes" id="UP000078396"/>
    </source>
</evidence>
<protein>
    <recommendedName>
        <fullName evidence="5">Transmembrane protein</fullName>
    </recommendedName>
</protein>
<sequence length="269" mass="27470">MARVRVTLCYAAVVAAVTAVMVDMTPHVQAAVIRHMSTNLHNLSHGRIATLVGSAFVVDAGPLYLWLPGLICLLAVAELAWGSGPLAIATVLGHVGASLLVAAGLTVAVTFGWIARSVAHDPDVGMSYVAMGALGVLTGAMPPRWRASWAVWWITVALVVIAGGPDFTDVGHLLALALGMMASLRSGKARSWTAPMVLLLAIGAAFGFVVLAGGAVSMVSCAVWGAFGALVCLGCARLTRQNSSADAASQSGSHDSGGSSNSWPGRSQS</sequence>
<evidence type="ECO:0000313" key="3">
    <source>
        <dbReference type="EMBL" id="OAN37416.1"/>
    </source>
</evidence>
<evidence type="ECO:0000256" key="1">
    <source>
        <dbReference type="SAM" id="MobiDB-lite"/>
    </source>
</evidence>
<comment type="caution">
    <text evidence="3">The sequence shown here is derived from an EMBL/GenBank/DDBJ whole genome shotgun (WGS) entry which is preliminary data.</text>
</comment>
<feature type="compositionally biased region" description="Low complexity" evidence="1">
    <location>
        <begin position="245"/>
        <end position="262"/>
    </location>
</feature>
<feature type="transmembrane region" description="Helical" evidence="2">
    <location>
        <begin position="126"/>
        <end position="142"/>
    </location>
</feature>
<feature type="transmembrane region" description="Helical" evidence="2">
    <location>
        <begin position="194"/>
        <end position="216"/>
    </location>
</feature>
<feature type="transmembrane region" description="Helical" evidence="2">
    <location>
        <begin position="88"/>
        <end position="114"/>
    </location>
</feature>
<reference evidence="3 4" key="1">
    <citation type="submission" date="2016-04" db="EMBL/GenBank/DDBJ databases">
        <title>Draft Genome Sequences of Staphylococcus capitis Strain H36, S. capitis Strain H65, S. cohnii Strain H62, S. hominis Strain H69, Mycobacterium iranicum Strain H39, Plantibacter sp. Strain H53, Pseudomonas oryzihabitans Strain H72, and Microbacterium sp. Strain H83, isolated from residential settings.</title>
        <authorList>
            <person name="Lymperopoulou D."/>
            <person name="Adams R.I."/>
            <person name="Lindow S."/>
            <person name="Coil D.A."/>
            <person name="Jospin G."/>
            <person name="Eisen J.A."/>
        </authorList>
    </citation>
    <scope>NUCLEOTIDE SEQUENCE [LARGE SCALE GENOMIC DNA]</scope>
    <source>
        <strain evidence="3 4">H39</strain>
    </source>
</reference>
<feature type="region of interest" description="Disordered" evidence="1">
    <location>
        <begin position="245"/>
        <end position="269"/>
    </location>
</feature>
<feature type="transmembrane region" description="Helical" evidence="2">
    <location>
        <begin position="63"/>
        <end position="81"/>
    </location>
</feature>
<dbReference type="InterPro" id="IPR046862">
    <property type="entry name" value="Rhomboid_2"/>
</dbReference>
<feature type="transmembrane region" description="Helical" evidence="2">
    <location>
        <begin position="222"/>
        <end position="239"/>
    </location>
</feature>
<evidence type="ECO:0000256" key="2">
    <source>
        <dbReference type="SAM" id="Phobius"/>
    </source>
</evidence>
<keyword evidence="2" id="KW-0812">Transmembrane</keyword>
<dbReference type="OrthoDB" id="2242583at2"/>